<name>A0ABW8MGS8_9BURK</name>
<comment type="caution">
    <text evidence="1">The sequence shown here is derived from an EMBL/GenBank/DDBJ whole genome shotgun (WGS) entry which is preliminary data.</text>
</comment>
<organism evidence="1 2">
    <name type="scientific">Caballeronia udeis</name>
    <dbReference type="NCBI Taxonomy" id="1232866"/>
    <lineage>
        <taxon>Bacteria</taxon>
        <taxon>Pseudomonadati</taxon>
        <taxon>Pseudomonadota</taxon>
        <taxon>Betaproteobacteria</taxon>
        <taxon>Burkholderiales</taxon>
        <taxon>Burkholderiaceae</taxon>
        <taxon>Caballeronia</taxon>
    </lineage>
</organism>
<dbReference type="Proteomes" id="UP001620514">
    <property type="component" value="Unassembled WGS sequence"/>
</dbReference>
<dbReference type="RefSeq" id="WP_404607272.1">
    <property type="nucleotide sequence ID" value="NZ_JBIYDN010000007.1"/>
</dbReference>
<reference evidence="1 2" key="1">
    <citation type="submission" date="2024-10" db="EMBL/GenBank/DDBJ databases">
        <authorList>
            <person name="Deangelis K."/>
            <person name="Huntemann M."/>
            <person name="Clum A."/>
            <person name="Wang J."/>
            <person name="Palaniappan K."/>
            <person name="Ritter S."/>
            <person name="Chen I.-M."/>
            <person name="Stamatis D."/>
            <person name="Reddy T."/>
            <person name="O'Malley R."/>
            <person name="Daum C."/>
            <person name="Ng V."/>
            <person name="Ivanova N."/>
            <person name="Kyrpides N."/>
            <person name="Woyke T."/>
        </authorList>
    </citation>
    <scope>NUCLEOTIDE SEQUENCE [LARGE SCALE GENOMIC DNA]</scope>
    <source>
        <strain evidence="1 2">GAS97</strain>
    </source>
</reference>
<evidence type="ECO:0000313" key="2">
    <source>
        <dbReference type="Proteomes" id="UP001620514"/>
    </source>
</evidence>
<reference evidence="1 2" key="2">
    <citation type="submission" date="2024-11" db="EMBL/GenBank/DDBJ databases">
        <title>Using genomics to understand microbial adaptation to soil warming.</title>
        <authorList>
            <person name="Deangelis K.M. PhD."/>
        </authorList>
    </citation>
    <scope>NUCLEOTIDE SEQUENCE [LARGE SCALE GENOMIC DNA]</scope>
    <source>
        <strain evidence="1 2">GAS97</strain>
    </source>
</reference>
<keyword evidence="2" id="KW-1185">Reference proteome</keyword>
<gene>
    <name evidence="1" type="ORF">ABH943_002896</name>
</gene>
<sequence length="69" mass="7901">MTDETPKHVRDMTPEQIREGLQRIKWGSKDGGLTLPKAKSIDPNFDARTATPEEIAKHARENGIRIKRY</sequence>
<proteinExistence type="predicted"/>
<dbReference type="EMBL" id="JBIYDN010000007">
    <property type="protein sequence ID" value="MFK4442880.1"/>
    <property type="molecule type" value="Genomic_DNA"/>
</dbReference>
<evidence type="ECO:0000313" key="1">
    <source>
        <dbReference type="EMBL" id="MFK4442880.1"/>
    </source>
</evidence>
<accession>A0ABW8MGS8</accession>
<protein>
    <submittedName>
        <fullName evidence="1">Uncharacterized protein</fullName>
    </submittedName>
</protein>